<evidence type="ECO:0000256" key="1">
    <source>
        <dbReference type="ARBA" id="ARBA00004141"/>
    </source>
</evidence>
<reference evidence="10" key="1">
    <citation type="submission" date="2016-05" db="EMBL/GenBank/DDBJ databases">
        <title>Comparative genomics of biotechnologically important yeasts.</title>
        <authorList>
            <consortium name="DOE Joint Genome Institute"/>
            <person name="Riley R."/>
            <person name="Haridas S."/>
            <person name="Wolfe K.H."/>
            <person name="Lopes M.R."/>
            <person name="Hittinger C.T."/>
            <person name="Goker M."/>
            <person name="Salamov A."/>
            <person name="Wisecaver J."/>
            <person name="Long T.M."/>
            <person name="Aerts A.L."/>
            <person name="Barry K."/>
            <person name="Choi C."/>
            <person name="Clum A."/>
            <person name="Coughlan A.Y."/>
            <person name="Deshpande S."/>
            <person name="Douglass A.P."/>
            <person name="Hanson S.J."/>
            <person name="Klenk H.-P."/>
            <person name="Labutti K."/>
            <person name="Lapidus A."/>
            <person name="Lindquist E."/>
            <person name="Lipzen A."/>
            <person name="Meier-Kolthoff J.P."/>
            <person name="Ohm R.A."/>
            <person name="Otillar R.P."/>
            <person name="Pangilinan J."/>
            <person name="Peng Y."/>
            <person name="Rokas A."/>
            <person name="Rosa C.A."/>
            <person name="Scheuner C."/>
            <person name="Sibirny A.A."/>
            <person name="Slot J.C."/>
            <person name="Stielow J.B."/>
            <person name="Sun H."/>
            <person name="Kurtzman C.P."/>
            <person name="Blackwell M."/>
            <person name="Grigoriev I.V."/>
            <person name="Jeffries T.W."/>
        </authorList>
    </citation>
    <scope>NUCLEOTIDE SEQUENCE [LARGE SCALE GENOMIC DNA]</scope>
    <source>
        <strain evidence="10">DSM 1968</strain>
    </source>
</reference>
<evidence type="ECO:0000313" key="10">
    <source>
        <dbReference type="Proteomes" id="UP000095038"/>
    </source>
</evidence>
<dbReference type="AlphaFoldDB" id="A0A1D2VD50"/>
<dbReference type="InterPro" id="IPR036259">
    <property type="entry name" value="MFS_trans_sf"/>
</dbReference>
<dbReference type="GeneID" id="30965593"/>
<feature type="transmembrane region" description="Helical" evidence="7">
    <location>
        <begin position="389"/>
        <end position="413"/>
    </location>
</feature>
<dbReference type="FunFam" id="1.20.1250.20:FF:000140">
    <property type="entry name" value="Putative MFS phospholipid transporter"/>
    <property type="match status" value="1"/>
</dbReference>
<proteinExistence type="inferred from homology"/>
<protein>
    <submittedName>
        <fullName evidence="9">Glycerophosphoinositol permease</fullName>
    </submittedName>
</protein>
<evidence type="ECO:0000256" key="3">
    <source>
        <dbReference type="ARBA" id="ARBA00022448"/>
    </source>
</evidence>
<evidence type="ECO:0000313" key="9">
    <source>
        <dbReference type="EMBL" id="ODV59561.1"/>
    </source>
</evidence>
<sequence length="520" mass="57850">MKVLTRDLPNSFSEFAFGWYQKSQNETCFSNTTKKEKQKNFDENSNITHSIHSELENQNPQTKKNSIWAVLSSGAGLFSDGYINNSMSTTSTCLALLYNEKYTNSSAMNNVASIVFAGTVLGQLIFGYISDKVSRKSGMLMASAGLTVFSILCSASWGKNKNDVHGMLIALTVYRFILGFFLGAEYPCGSVSAAEASSCLPRRHRNRYFCMFTNFCIDCGFLTASIVPMILLSIFTPNNLTPVWRITLGFGAIPPLALFFMRVNFNDDESFQKLRFKKTSIPYFLFIKFYWFRLFIVSLVWFIYNFSVYAFGIYATFIIHKITSDGNLYKTFGFNILLNFFYILGSFPGCFVSDYLGPRLTLVLGAFLQSIIGYIMASCYASLLKNIGAFVFVYGMFLAFGEFGPGNNIGLLASKTSAAGIRGTYYSIAAAMGKVGAFVGTYTFSIIVKNAGGYDTVSGLQAPYWVASSLCLVSAILILFFLPSVDPDVMKEEDKNFLEYLKASGFEINLLGADRKEEKP</sequence>
<dbReference type="FunCoup" id="A0A1D2VD50">
    <property type="interactions" value="22"/>
</dbReference>
<dbReference type="EMBL" id="KV454485">
    <property type="protein sequence ID" value="ODV59561.1"/>
    <property type="molecule type" value="Genomic_DNA"/>
</dbReference>
<keyword evidence="4 7" id="KW-0812">Transmembrane</keyword>
<dbReference type="InterPro" id="IPR005828">
    <property type="entry name" value="MFS_sugar_transport-like"/>
</dbReference>
<dbReference type="PANTHER" id="PTHR23508:SF10">
    <property type="entry name" value="CARBOXYLIC ACID TRANSPORTER PROTEIN HOMOLOG"/>
    <property type="match status" value="1"/>
</dbReference>
<feature type="transmembrane region" description="Helical" evidence="7">
    <location>
        <begin position="243"/>
        <end position="261"/>
    </location>
</feature>
<feature type="transmembrane region" description="Helical" evidence="7">
    <location>
        <begin position="107"/>
        <end position="126"/>
    </location>
</feature>
<feature type="domain" description="Major facilitator superfamily (MFS) profile" evidence="8">
    <location>
        <begin position="69"/>
        <end position="486"/>
    </location>
</feature>
<evidence type="ECO:0000259" key="8">
    <source>
        <dbReference type="PROSITE" id="PS50850"/>
    </source>
</evidence>
<dbReference type="PANTHER" id="PTHR23508">
    <property type="entry name" value="CARBOXYLIC ACID TRANSPORTER PROTEIN HOMOLOG"/>
    <property type="match status" value="1"/>
</dbReference>
<dbReference type="SUPFAM" id="SSF103473">
    <property type="entry name" value="MFS general substrate transporter"/>
    <property type="match status" value="1"/>
</dbReference>
<keyword evidence="10" id="KW-1185">Reference proteome</keyword>
<feature type="transmembrane region" description="Helical" evidence="7">
    <location>
        <begin position="425"/>
        <end position="444"/>
    </location>
</feature>
<organism evidence="9 10">
    <name type="scientific">Ascoidea rubescens DSM 1968</name>
    <dbReference type="NCBI Taxonomy" id="1344418"/>
    <lineage>
        <taxon>Eukaryota</taxon>
        <taxon>Fungi</taxon>
        <taxon>Dikarya</taxon>
        <taxon>Ascomycota</taxon>
        <taxon>Saccharomycotina</taxon>
        <taxon>Saccharomycetes</taxon>
        <taxon>Ascoideaceae</taxon>
        <taxon>Ascoidea</taxon>
    </lineage>
</organism>
<dbReference type="GO" id="GO:0046943">
    <property type="term" value="F:carboxylic acid transmembrane transporter activity"/>
    <property type="evidence" value="ECO:0007669"/>
    <property type="project" value="TreeGrafter"/>
</dbReference>
<name>A0A1D2VD50_9ASCO</name>
<evidence type="ECO:0000256" key="7">
    <source>
        <dbReference type="SAM" id="Phobius"/>
    </source>
</evidence>
<dbReference type="Proteomes" id="UP000095038">
    <property type="component" value="Unassembled WGS sequence"/>
</dbReference>
<evidence type="ECO:0000256" key="4">
    <source>
        <dbReference type="ARBA" id="ARBA00022692"/>
    </source>
</evidence>
<dbReference type="GO" id="GO:0005886">
    <property type="term" value="C:plasma membrane"/>
    <property type="evidence" value="ECO:0007669"/>
    <property type="project" value="TreeGrafter"/>
</dbReference>
<feature type="transmembrane region" description="Helical" evidence="7">
    <location>
        <begin position="138"/>
        <end position="158"/>
    </location>
</feature>
<comment type="subcellular location">
    <subcellularLocation>
        <location evidence="1">Membrane</location>
        <topology evidence="1">Multi-pass membrane protein</topology>
    </subcellularLocation>
</comment>
<evidence type="ECO:0000256" key="5">
    <source>
        <dbReference type="ARBA" id="ARBA00022989"/>
    </source>
</evidence>
<keyword evidence="6 7" id="KW-0472">Membrane</keyword>
<keyword evidence="3" id="KW-0813">Transport</keyword>
<dbReference type="STRING" id="1344418.A0A1D2VD50"/>
<feature type="transmembrane region" description="Helical" evidence="7">
    <location>
        <begin position="332"/>
        <end position="353"/>
    </location>
</feature>
<dbReference type="InParanoid" id="A0A1D2VD50"/>
<feature type="transmembrane region" description="Helical" evidence="7">
    <location>
        <begin position="360"/>
        <end position="383"/>
    </location>
</feature>
<dbReference type="PROSITE" id="PS50850">
    <property type="entry name" value="MFS"/>
    <property type="match status" value="1"/>
</dbReference>
<feature type="transmembrane region" description="Helical" evidence="7">
    <location>
        <begin position="464"/>
        <end position="482"/>
    </location>
</feature>
<comment type="similarity">
    <text evidence="2">Belongs to the major facilitator superfamily. Sugar transporter (TC 2.A.1.1) family.</text>
</comment>
<dbReference type="RefSeq" id="XP_020045868.1">
    <property type="nucleotide sequence ID" value="XM_020191957.1"/>
</dbReference>
<dbReference type="Pfam" id="PF00083">
    <property type="entry name" value="Sugar_tr"/>
    <property type="match status" value="2"/>
</dbReference>
<evidence type="ECO:0000256" key="6">
    <source>
        <dbReference type="ARBA" id="ARBA00023136"/>
    </source>
</evidence>
<dbReference type="OrthoDB" id="2261376at2759"/>
<evidence type="ECO:0000256" key="2">
    <source>
        <dbReference type="ARBA" id="ARBA00010992"/>
    </source>
</evidence>
<gene>
    <name evidence="9" type="ORF">ASCRUDRAFT_71518</name>
</gene>
<dbReference type="Gene3D" id="1.20.1250.20">
    <property type="entry name" value="MFS general substrate transporter like domains"/>
    <property type="match status" value="1"/>
</dbReference>
<feature type="transmembrane region" description="Helical" evidence="7">
    <location>
        <begin position="208"/>
        <end position="231"/>
    </location>
</feature>
<dbReference type="GO" id="GO:0001406">
    <property type="term" value="F:glycerophosphodiester transmembrane transporter activity"/>
    <property type="evidence" value="ECO:0007669"/>
    <property type="project" value="UniProtKB-ARBA"/>
</dbReference>
<dbReference type="GO" id="GO:0030643">
    <property type="term" value="P:intracellular phosphate ion homeostasis"/>
    <property type="evidence" value="ECO:0007669"/>
    <property type="project" value="EnsemblFungi"/>
</dbReference>
<accession>A0A1D2VD50</accession>
<dbReference type="InterPro" id="IPR020846">
    <property type="entry name" value="MFS_dom"/>
</dbReference>
<keyword evidence="5 7" id="KW-1133">Transmembrane helix</keyword>